<proteinExistence type="predicted"/>
<dbReference type="GeneID" id="100575557"/>
<feature type="region of interest" description="Disordered" evidence="1">
    <location>
        <begin position="1"/>
        <end position="33"/>
    </location>
</feature>
<dbReference type="AlphaFoldDB" id="A0A8R1W757"/>
<organism evidence="2 3">
    <name type="scientific">Acyrthosiphon pisum</name>
    <name type="common">Pea aphid</name>
    <dbReference type="NCBI Taxonomy" id="7029"/>
    <lineage>
        <taxon>Eukaryota</taxon>
        <taxon>Metazoa</taxon>
        <taxon>Ecdysozoa</taxon>
        <taxon>Arthropoda</taxon>
        <taxon>Hexapoda</taxon>
        <taxon>Insecta</taxon>
        <taxon>Pterygota</taxon>
        <taxon>Neoptera</taxon>
        <taxon>Paraneoptera</taxon>
        <taxon>Hemiptera</taxon>
        <taxon>Sternorrhyncha</taxon>
        <taxon>Aphidomorpha</taxon>
        <taxon>Aphidoidea</taxon>
        <taxon>Aphididae</taxon>
        <taxon>Macrosiphini</taxon>
        <taxon>Acyrthosiphon</taxon>
    </lineage>
</organism>
<keyword evidence="3" id="KW-1185">Reference proteome</keyword>
<dbReference type="KEGG" id="api:100575557"/>
<protein>
    <recommendedName>
        <fullName evidence="4">DUF4485 domain-containing protein</fullName>
    </recommendedName>
</protein>
<dbReference type="EnsemblMetazoa" id="XM_003240271.4">
    <property type="protein sequence ID" value="XP_003240319.1"/>
    <property type="gene ID" value="LOC100575557"/>
</dbReference>
<dbReference type="RefSeq" id="XP_003240319.1">
    <property type="nucleotide sequence ID" value="XM_003240271.4"/>
</dbReference>
<evidence type="ECO:0000313" key="3">
    <source>
        <dbReference type="Proteomes" id="UP000007819"/>
    </source>
</evidence>
<reference evidence="2" key="2">
    <citation type="submission" date="2022-06" db="UniProtKB">
        <authorList>
            <consortium name="EnsemblMetazoa"/>
        </authorList>
    </citation>
    <scope>IDENTIFICATION</scope>
</reference>
<sequence>MTEQLNESPKKIQSEGGQPKIVVDPRLQSSRGSDDLENDYQFFRTLVKNNIFQLTNVSDQRAISTWLRRCDEERDESLKCGIIKLMLVSLQHPSGNMKLFRHSAPKNLPYLINTPNHLRELVDDMLAHFDSDSDGDDEAEADCGSPLGSRFRRLRRRTVCTNTAAVSPDMTSIATAFTDNRGVQAFYARSDHAVNTWRLPDSVRFPVHSRSASRWEKALTTDCPLTARTADPTRTARKNAKKEWDLPVFLPDEGKPWKTPKWNTSESDLSPMEQKCRGLMTEQMSPEGNTFRWYEHSRLDGSLRPMPEFCIDKDVCGQEKNQPELDERAINVMNKIYPERVQIVVDPRLITEVLGTDPPGRRQS</sequence>
<evidence type="ECO:0000313" key="2">
    <source>
        <dbReference type="EnsemblMetazoa" id="XP_003240319.1"/>
    </source>
</evidence>
<name>A0A8R1W757_ACYPI</name>
<dbReference type="Proteomes" id="UP000007819">
    <property type="component" value="Chromosome A2"/>
</dbReference>
<accession>A0A8R1W757</accession>
<evidence type="ECO:0008006" key="4">
    <source>
        <dbReference type="Google" id="ProtNLM"/>
    </source>
</evidence>
<dbReference type="OrthoDB" id="6601354at2759"/>
<evidence type="ECO:0000256" key="1">
    <source>
        <dbReference type="SAM" id="MobiDB-lite"/>
    </source>
</evidence>
<reference evidence="3" key="1">
    <citation type="submission" date="2010-06" db="EMBL/GenBank/DDBJ databases">
        <authorList>
            <person name="Jiang H."/>
            <person name="Abraham K."/>
            <person name="Ali S."/>
            <person name="Alsbrooks S.L."/>
            <person name="Anim B.N."/>
            <person name="Anosike U.S."/>
            <person name="Attaway T."/>
            <person name="Bandaranaike D.P."/>
            <person name="Battles P.K."/>
            <person name="Bell S.N."/>
            <person name="Bell A.V."/>
            <person name="Beltran B."/>
            <person name="Bickham C."/>
            <person name="Bustamante Y."/>
            <person name="Caleb T."/>
            <person name="Canada A."/>
            <person name="Cardenas V."/>
            <person name="Carter K."/>
            <person name="Chacko J."/>
            <person name="Chandrabose M.N."/>
            <person name="Chavez D."/>
            <person name="Chavez A."/>
            <person name="Chen L."/>
            <person name="Chu H.-S."/>
            <person name="Claassen K.J."/>
            <person name="Cockrell R."/>
            <person name="Collins M."/>
            <person name="Cooper J.A."/>
            <person name="Cree A."/>
            <person name="Curry S.M."/>
            <person name="Da Y."/>
            <person name="Dao M.D."/>
            <person name="Das B."/>
            <person name="Davila M.-L."/>
            <person name="Davy-Carroll L."/>
            <person name="Denson S."/>
            <person name="Dinh H."/>
            <person name="Ebong V.E."/>
            <person name="Edwards J.R."/>
            <person name="Egan A."/>
            <person name="El-Daye J."/>
            <person name="Escobedo L."/>
            <person name="Fernandez S."/>
            <person name="Fernando P.R."/>
            <person name="Flagg N."/>
            <person name="Forbes L.D."/>
            <person name="Fowler R.G."/>
            <person name="Fu Q."/>
            <person name="Gabisi R.A."/>
            <person name="Ganer J."/>
            <person name="Garbino Pronczuk A."/>
            <person name="Garcia R.M."/>
            <person name="Garner T."/>
            <person name="Garrett T.E."/>
            <person name="Gonzalez D.A."/>
            <person name="Hamid H."/>
            <person name="Hawkins E.S."/>
            <person name="Hirani K."/>
            <person name="Hogues M.E."/>
            <person name="Hollins B."/>
            <person name="Hsiao C.-H."/>
            <person name="Jabil R."/>
            <person name="James M.L."/>
            <person name="Jhangiani S.N."/>
            <person name="Johnson B."/>
            <person name="Johnson Q."/>
            <person name="Joshi V."/>
            <person name="Kalu J.B."/>
            <person name="Kam C."/>
            <person name="Kashfia A."/>
            <person name="Keebler J."/>
            <person name="Kisamo H."/>
            <person name="Kovar C.L."/>
            <person name="Lago L.A."/>
            <person name="Lai C.-Y."/>
            <person name="Laidlaw J."/>
            <person name="Lara F."/>
            <person name="Le T.-K."/>
            <person name="Lee S.L."/>
            <person name="Legall F.H."/>
            <person name="Lemon S.J."/>
            <person name="Lewis L.R."/>
            <person name="Li B."/>
            <person name="Liu Y."/>
            <person name="Liu Y.-S."/>
            <person name="Lopez J."/>
            <person name="Lozado R.J."/>
            <person name="Lu J."/>
            <person name="Madu R.C."/>
            <person name="Maheshwari M."/>
            <person name="Maheshwari R."/>
            <person name="Malloy K."/>
            <person name="Martinez E."/>
            <person name="Mathew T."/>
            <person name="Mercado I.C."/>
            <person name="Mercado C."/>
            <person name="Meyer B."/>
            <person name="Montgomery K."/>
            <person name="Morgan M.B."/>
            <person name="Munidasa M."/>
            <person name="Nazareth L.V."/>
            <person name="Nelson J."/>
            <person name="Ng B.M."/>
            <person name="Nguyen N.B."/>
            <person name="Nguyen P.Q."/>
            <person name="Nguyen T."/>
            <person name="Obregon M."/>
            <person name="Okwuonu G.O."/>
            <person name="Onwere C.G."/>
            <person name="Orozco G."/>
            <person name="Parra A."/>
            <person name="Patel S."/>
            <person name="Patil S."/>
            <person name="Perez A."/>
            <person name="Perez Y."/>
            <person name="Pham C."/>
            <person name="Primus E.L."/>
            <person name="Pu L.-L."/>
            <person name="Puazo M."/>
            <person name="Qin X."/>
            <person name="Quiroz J.B."/>
            <person name="Reese J."/>
            <person name="Richards S."/>
            <person name="Rives C.M."/>
            <person name="Robberts R."/>
            <person name="Ruiz S.J."/>
            <person name="Ruiz M.J."/>
            <person name="Santibanez J."/>
            <person name="Schneider B.W."/>
            <person name="Sisson I."/>
            <person name="Smith M."/>
            <person name="Sodergren E."/>
            <person name="Song X.-Z."/>
            <person name="Song B.B."/>
            <person name="Summersgill H."/>
            <person name="Thelus R."/>
            <person name="Thornton R.D."/>
            <person name="Trejos Z.Y."/>
            <person name="Usmani K."/>
            <person name="Vattathil S."/>
            <person name="Villasana D."/>
            <person name="Walker D.L."/>
            <person name="Wang S."/>
            <person name="Wang K."/>
            <person name="White C.S."/>
            <person name="Williams A.C."/>
            <person name="Williamson J."/>
            <person name="Wilson K."/>
            <person name="Woghiren I.O."/>
            <person name="Woodworth J.R."/>
            <person name="Worley K.C."/>
            <person name="Wright R.A."/>
            <person name="Wu W."/>
            <person name="Young L."/>
            <person name="Zhang L."/>
            <person name="Zhang J."/>
            <person name="Zhu Y."/>
            <person name="Muzny D.M."/>
            <person name="Weinstock G."/>
            <person name="Gibbs R.A."/>
        </authorList>
    </citation>
    <scope>NUCLEOTIDE SEQUENCE [LARGE SCALE GENOMIC DNA]</scope>
    <source>
        <strain evidence="3">LSR1</strain>
    </source>
</reference>